<keyword evidence="1" id="KW-0812">Transmembrane</keyword>
<evidence type="ECO:0000313" key="2">
    <source>
        <dbReference type="EMBL" id="CAL4065987.1"/>
    </source>
</evidence>
<dbReference type="Proteomes" id="UP001497623">
    <property type="component" value="Unassembled WGS sequence"/>
</dbReference>
<feature type="transmembrane region" description="Helical" evidence="1">
    <location>
        <begin position="172"/>
        <end position="191"/>
    </location>
</feature>
<evidence type="ECO:0000256" key="1">
    <source>
        <dbReference type="SAM" id="Phobius"/>
    </source>
</evidence>
<feature type="transmembrane region" description="Helical" evidence="1">
    <location>
        <begin position="98"/>
        <end position="122"/>
    </location>
</feature>
<sequence>MVTVVSRDADCIGWDDVGQKFVTVTKVMLVVFVIVLVTGGDIFVSVTTVVIRGSISDLVTVLMMGGTVLVIVTVEASGTGGNISPDICLAKGAVFNDFVIETVLITVVVKGSSVCVSITVLVEGLETLVEVMIVVTSLVKTLVAILVMVLVLGDSSIDNTSLHDRVWRVVDFDNSGTCVILAVISVSSPSVSSDGITSMMASLPSLVLSSSMSTTGISFLPLVNLFEPMSLGFILLLVEDFMLGRLWHSVMRRQLSSTRENIKNP</sequence>
<proteinExistence type="predicted"/>
<reference evidence="2 3" key="1">
    <citation type="submission" date="2024-05" db="EMBL/GenBank/DDBJ databases">
        <authorList>
            <person name="Wallberg A."/>
        </authorList>
    </citation>
    <scope>NUCLEOTIDE SEQUENCE [LARGE SCALE GENOMIC DNA]</scope>
</reference>
<feature type="transmembrane region" description="Helical" evidence="1">
    <location>
        <begin position="27"/>
        <end position="51"/>
    </location>
</feature>
<organism evidence="2 3">
    <name type="scientific">Meganyctiphanes norvegica</name>
    <name type="common">Northern krill</name>
    <name type="synonym">Thysanopoda norvegica</name>
    <dbReference type="NCBI Taxonomy" id="48144"/>
    <lineage>
        <taxon>Eukaryota</taxon>
        <taxon>Metazoa</taxon>
        <taxon>Ecdysozoa</taxon>
        <taxon>Arthropoda</taxon>
        <taxon>Crustacea</taxon>
        <taxon>Multicrustacea</taxon>
        <taxon>Malacostraca</taxon>
        <taxon>Eumalacostraca</taxon>
        <taxon>Eucarida</taxon>
        <taxon>Euphausiacea</taxon>
        <taxon>Euphausiidae</taxon>
        <taxon>Meganyctiphanes</taxon>
    </lineage>
</organism>
<dbReference type="AlphaFoldDB" id="A0AAV2PXJ2"/>
<dbReference type="EMBL" id="CAXKWB010001990">
    <property type="protein sequence ID" value="CAL4065987.1"/>
    <property type="molecule type" value="Genomic_DNA"/>
</dbReference>
<gene>
    <name evidence="2" type="ORF">MNOR_LOCUS5234</name>
</gene>
<keyword evidence="1" id="KW-0472">Membrane</keyword>
<feature type="transmembrane region" description="Helical" evidence="1">
    <location>
        <begin position="129"/>
        <end position="152"/>
    </location>
</feature>
<name>A0AAV2PXJ2_MEGNR</name>
<feature type="transmembrane region" description="Helical" evidence="1">
    <location>
        <begin position="58"/>
        <end position="78"/>
    </location>
</feature>
<evidence type="ECO:0000313" key="3">
    <source>
        <dbReference type="Proteomes" id="UP001497623"/>
    </source>
</evidence>
<comment type="caution">
    <text evidence="2">The sequence shown here is derived from an EMBL/GenBank/DDBJ whole genome shotgun (WGS) entry which is preliminary data.</text>
</comment>
<keyword evidence="3" id="KW-1185">Reference proteome</keyword>
<protein>
    <submittedName>
        <fullName evidence="2">Uncharacterized protein</fullName>
    </submittedName>
</protein>
<keyword evidence="1" id="KW-1133">Transmembrane helix</keyword>
<accession>A0AAV2PXJ2</accession>